<dbReference type="HOGENOM" id="CLU_000788_1_0_2"/>
<feature type="domain" description="DNA2/NAM7 helicase helicase" evidence="1">
    <location>
        <begin position="875"/>
        <end position="916"/>
    </location>
</feature>
<dbReference type="InParanoid" id="Q6L2P1"/>
<dbReference type="RefSeq" id="WP_011176977.1">
    <property type="nucleotide sequence ID" value="NC_005877.1"/>
</dbReference>
<dbReference type="KEGG" id="pto:PTO0176"/>
<dbReference type="InterPro" id="IPR041679">
    <property type="entry name" value="DNA2/NAM7-like_C"/>
</dbReference>
<evidence type="ECO:0000259" key="1">
    <source>
        <dbReference type="Pfam" id="PF13086"/>
    </source>
</evidence>
<dbReference type="PANTHER" id="PTHR10887">
    <property type="entry name" value="DNA2/NAM7 HELICASE FAMILY"/>
    <property type="match status" value="1"/>
</dbReference>
<dbReference type="InterPro" id="IPR047187">
    <property type="entry name" value="SF1_C_Upf1"/>
</dbReference>
<dbReference type="STRING" id="263820.PTO0176"/>
<dbReference type="InterPro" id="IPR025103">
    <property type="entry name" value="DUF4011"/>
</dbReference>
<keyword evidence="4" id="KW-0547">Nucleotide-binding</keyword>
<dbReference type="InterPro" id="IPR045055">
    <property type="entry name" value="DNA2/NAM7-like"/>
</dbReference>
<keyword evidence="4" id="KW-0347">Helicase</keyword>
<dbReference type="Proteomes" id="UP000000438">
    <property type="component" value="Chromosome"/>
</dbReference>
<evidence type="ECO:0000313" key="5">
    <source>
        <dbReference type="Proteomes" id="UP000000438"/>
    </source>
</evidence>
<reference evidence="4 5" key="1">
    <citation type="journal article" date="2004" name="Proc. Natl. Acad. Sci. U.S.A.">
        <title>Genome sequence of Picrophilus torridus and its implications for life around pH 0.</title>
        <authorList>
            <person name="Futterer O."/>
            <person name="Angelov A."/>
            <person name="Liesegang H."/>
            <person name="Gottschalk G."/>
            <person name="Schleper C."/>
            <person name="Schepers B."/>
            <person name="Dock C."/>
            <person name="Antranikian G."/>
            <person name="Liebl W."/>
        </authorList>
    </citation>
    <scope>NUCLEOTIDE SEQUENCE [LARGE SCALE GENOMIC DNA]</scope>
    <source>
        <strain evidence="5">ATCC 700027 / DSM 9790 / JCM 10055 / NBRC 100828</strain>
    </source>
</reference>
<evidence type="ECO:0000313" key="4">
    <source>
        <dbReference type="EMBL" id="AAT42761.1"/>
    </source>
</evidence>
<dbReference type="OrthoDB" id="45637at2157"/>
<dbReference type="SUPFAM" id="SSF52980">
    <property type="entry name" value="Restriction endonuclease-like"/>
    <property type="match status" value="1"/>
</dbReference>
<dbReference type="AlphaFoldDB" id="Q6L2P1"/>
<keyword evidence="4" id="KW-0378">Hydrolase</keyword>
<dbReference type="Pfam" id="PF13087">
    <property type="entry name" value="AAA_12"/>
    <property type="match status" value="1"/>
</dbReference>
<dbReference type="PANTHER" id="PTHR10887:SF530">
    <property type="entry name" value="SUPERFAMILY I DNA HELICASES"/>
    <property type="match status" value="1"/>
</dbReference>
<feature type="domain" description="DNA2/NAM7 helicase helicase" evidence="1">
    <location>
        <begin position="253"/>
        <end position="316"/>
    </location>
</feature>
<dbReference type="Pfam" id="PF13086">
    <property type="entry name" value="AAA_11"/>
    <property type="match status" value="2"/>
</dbReference>
<dbReference type="EMBL" id="AE017261">
    <property type="protein sequence ID" value="AAT42761.1"/>
    <property type="molecule type" value="Genomic_DNA"/>
</dbReference>
<name>Q6L2P1_PICTO</name>
<proteinExistence type="predicted"/>
<feature type="domain" description="Restriction endonuclease type II-like" evidence="3">
    <location>
        <begin position="1174"/>
        <end position="1266"/>
    </location>
</feature>
<evidence type="ECO:0000259" key="3">
    <source>
        <dbReference type="Pfam" id="PF18741"/>
    </source>
</evidence>
<protein>
    <submittedName>
        <fullName evidence="4">DNA helicase</fullName>
    </submittedName>
</protein>
<dbReference type="PaxDb" id="263820-PTO0176"/>
<dbReference type="GO" id="GO:0004386">
    <property type="term" value="F:helicase activity"/>
    <property type="evidence" value="ECO:0007669"/>
    <property type="project" value="UniProtKB-KW"/>
</dbReference>
<gene>
    <name evidence="4" type="ordered locus">PTO0176</name>
</gene>
<sequence>MDIETFIDKWEKDLLDTSKNNKMLYFDGKNFIKIVSPRMSTLYDNLVLKGKSMRFQENDDEHRHDEITLAKKDYGKRSLYNLYYSSRNSINEHGINTLYVSLGILKWKDDFNNDIETQIFFIPVEMQRRFMKDYSINYIDDDIIFNPNIKKRFDALGIDFNYDINSTMDLSEAMKILKNSIKGTGWKVIESSYIGTISFTNITIYEDIRKHHAEIESNDLARILAKDYEKLNEINRIMPADIDYNVRNVLDADSSQLKAIYAARKGASFILIGPPGTGKSQTIANIIADSMYLGKSVLFVSEKKAAIDVVKKRLERLGFDDYILEFHSSKVKSDFIKSIYKSIEMQKNVEMPQEPKDRFTWILDNYVNAIHRRRGNMQISIYDAVNKYIENLTDLNIEISDNLLNINKDAFEEIELDLTEFDDYIDIIENYYSIPLLKLKDEDYKKHSSEFYGIIKKLYDDLLKSEKYNNIISNNLGINISSVNDMIKSIDVIKRLDKSIIIKDERLFDRHFIENLKNMHDQMVKKQEEFNSMLAEIKKRRSEDFLTLDLNDLKERLLSYGSVFKRMSSGYKSMVNTILNLSNDKSRKDYNDILDDINYGIAMLNVKKDIEILKNAIESIYPDYSDEIYNYVNGIINVYSDVPDSIIKFITSGYLNIEKIMEAESLFIDIYKNTGFINNMFQNLKISDNDIFSCNINDLKKFIDSVISQDIIKFIKFRDMMKSLGLKGIRLSSILGNRVSANDIIKAFKKAFYSKFIESYIDPSVMPFDNDPDSIIANFNRIKHERYITNFIKYDKRRIDINKTIVLSRLNERRIDSIAKNPEAIRIIKTENAKKKNFMPIRSIISSLGDFIFNIRPCFMMSPLTVSEYIDPEIKFDLVIFDEASQIRTAEAIGSIIRGRQVIISGDDKQLPPTTFFQGIDEEPNDENYTILENILDQYDSMSLNRIQLRWHYRSYDDKLIAFSNKHFYDNTLETFPSSYINPDDSGVFFNYVGGSYDRGKKRINDIEAEKIANIVKEEINYVKPDHISIGIVTLNESQRQLITSKIEDISKDDEIIKDALNRDAIFVKNLENVQGDESDVIIISLGYGKDKNGKMTMNFGPINAAGGEKRLNVAITRARRKLIIVSSFMPEDIKINENTALGVKLLKEYMEFAISSDASYMKIKNNDMIIDYIYRELRSRGFNMEKDIGFSKHNIPLAVLNNTGDKYILGIETDGWTYYEMKTASERERIRKNALEDRGWHVYRVWSLDFIKNMDGVIDDIIKTISNLNENAML</sequence>
<dbReference type="InterPro" id="IPR027417">
    <property type="entry name" value="P-loop_NTPase"/>
</dbReference>
<dbReference type="Gene3D" id="3.40.50.300">
    <property type="entry name" value="P-loop containing nucleotide triphosphate hydrolases"/>
    <property type="match status" value="3"/>
</dbReference>
<dbReference type="InterPro" id="IPR041677">
    <property type="entry name" value="DNA2/NAM7_AAA_11"/>
</dbReference>
<accession>Q6L2P1</accession>
<keyword evidence="4" id="KW-0067">ATP-binding</keyword>
<dbReference type="Pfam" id="PF13195">
    <property type="entry name" value="DUF4011"/>
    <property type="match status" value="1"/>
</dbReference>
<dbReference type="InterPro" id="IPR049468">
    <property type="entry name" value="Restrct_endonuc-II-like_dom"/>
</dbReference>
<dbReference type="SUPFAM" id="SSF52540">
    <property type="entry name" value="P-loop containing nucleoside triphosphate hydrolases"/>
    <property type="match status" value="1"/>
</dbReference>
<dbReference type="Pfam" id="PF18741">
    <property type="entry name" value="MTES_1575"/>
    <property type="match status" value="1"/>
</dbReference>
<dbReference type="InterPro" id="IPR011335">
    <property type="entry name" value="Restrct_endonuc-II-like"/>
</dbReference>
<organism evidence="4 5">
    <name type="scientific">Picrophilus torridus (strain ATCC 700027 / DSM 9790 / JCM 10055 / NBRC 100828 / KAW 2/3)</name>
    <dbReference type="NCBI Taxonomy" id="1122961"/>
    <lineage>
        <taxon>Archaea</taxon>
        <taxon>Methanobacteriati</taxon>
        <taxon>Thermoplasmatota</taxon>
        <taxon>Thermoplasmata</taxon>
        <taxon>Thermoplasmatales</taxon>
        <taxon>Picrophilaceae</taxon>
        <taxon>Picrophilus</taxon>
    </lineage>
</organism>
<dbReference type="Gene3D" id="3.40.960.10">
    <property type="entry name" value="VSR Endonuclease"/>
    <property type="match status" value="1"/>
</dbReference>
<dbReference type="CDD" id="cd18808">
    <property type="entry name" value="SF1_C_Upf1"/>
    <property type="match status" value="1"/>
</dbReference>
<dbReference type="GeneID" id="2843921"/>
<feature type="domain" description="DNA2/NAM7 helicase-like C-terminal" evidence="2">
    <location>
        <begin position="932"/>
        <end position="1127"/>
    </location>
</feature>
<evidence type="ECO:0000259" key="2">
    <source>
        <dbReference type="Pfam" id="PF13087"/>
    </source>
</evidence>
<dbReference type="eggNOG" id="arCOG00803">
    <property type="taxonomic scope" value="Archaea"/>
</dbReference>